<dbReference type="Pfam" id="PF01909">
    <property type="entry name" value="NTP_transf_2"/>
    <property type="match status" value="1"/>
</dbReference>
<organism evidence="2">
    <name type="scientific">Staphylothermus marinus</name>
    <dbReference type="NCBI Taxonomy" id="2280"/>
    <lineage>
        <taxon>Archaea</taxon>
        <taxon>Thermoproteota</taxon>
        <taxon>Thermoprotei</taxon>
        <taxon>Desulfurococcales</taxon>
        <taxon>Desulfurococcaceae</taxon>
        <taxon>Staphylothermus</taxon>
    </lineage>
</organism>
<feature type="domain" description="Polymerase nucleotidyl transferase" evidence="1">
    <location>
        <begin position="24"/>
        <end position="80"/>
    </location>
</feature>
<dbReference type="Gene3D" id="3.30.460.10">
    <property type="entry name" value="Beta Polymerase, domain 2"/>
    <property type="match status" value="1"/>
</dbReference>
<dbReference type="InterPro" id="IPR002934">
    <property type="entry name" value="Polymerase_NTP_transf_dom"/>
</dbReference>
<keyword evidence="2" id="KW-0808">Transferase</keyword>
<dbReference type="CDD" id="cd05403">
    <property type="entry name" value="NT_KNTase_like"/>
    <property type="match status" value="1"/>
</dbReference>
<sequence>MLEKLLVKLAKHRAEVFRNLEHYLKIIVEAIKDLDGKAEVYLFGSVVEGTYTLSSDIDVLVVTDKPPEEVLVKLWESGVKDPFEIHVVKKEMLDLYKRRSKLVKAEEFSISRSSKTVSP</sequence>
<gene>
    <name evidence="2" type="ORF">ENU09_01810</name>
</gene>
<dbReference type="PANTHER" id="PTHR37030">
    <property type="entry name" value="NUCLEOTIDYLTRANSFERASE"/>
    <property type="match status" value="1"/>
</dbReference>
<accession>A0A7J3KF60</accession>
<comment type="caution">
    <text evidence="2">The sequence shown here is derived from an EMBL/GenBank/DDBJ whole genome shotgun (WGS) entry which is preliminary data.</text>
</comment>
<name>A0A7J3KF60_STAMA</name>
<proteinExistence type="predicted"/>
<evidence type="ECO:0000259" key="1">
    <source>
        <dbReference type="Pfam" id="PF01909"/>
    </source>
</evidence>
<dbReference type="PANTHER" id="PTHR37030:SF1">
    <property type="entry name" value="NUCLEOTIDYLTRANSFERASE"/>
    <property type="match status" value="1"/>
</dbReference>
<evidence type="ECO:0000313" key="2">
    <source>
        <dbReference type="EMBL" id="HGQ59447.1"/>
    </source>
</evidence>
<dbReference type="GO" id="GO:0016779">
    <property type="term" value="F:nucleotidyltransferase activity"/>
    <property type="evidence" value="ECO:0007669"/>
    <property type="project" value="InterPro"/>
</dbReference>
<protein>
    <submittedName>
        <fullName evidence="2">Nucleotidyltransferase domain-containing protein</fullName>
    </submittedName>
</protein>
<dbReference type="InterPro" id="IPR043519">
    <property type="entry name" value="NT_sf"/>
</dbReference>
<reference evidence="2" key="1">
    <citation type="journal article" date="2020" name="mSystems">
        <title>Genome- and Community-Level Interaction Insights into Carbon Utilization and Element Cycling Functions of Hydrothermarchaeota in Hydrothermal Sediment.</title>
        <authorList>
            <person name="Zhou Z."/>
            <person name="Liu Y."/>
            <person name="Xu W."/>
            <person name="Pan J."/>
            <person name="Luo Z.H."/>
            <person name="Li M."/>
        </authorList>
    </citation>
    <scope>NUCLEOTIDE SEQUENCE [LARGE SCALE GENOMIC DNA]</scope>
    <source>
        <strain evidence="2">SpSt-638</strain>
    </source>
</reference>
<dbReference type="AlphaFoldDB" id="A0A7J3KF60"/>
<dbReference type="SUPFAM" id="SSF81301">
    <property type="entry name" value="Nucleotidyltransferase"/>
    <property type="match status" value="1"/>
</dbReference>
<dbReference type="EMBL" id="DTBE01000052">
    <property type="protein sequence ID" value="HGQ59447.1"/>
    <property type="molecule type" value="Genomic_DNA"/>
</dbReference>